<dbReference type="GO" id="GO:0016616">
    <property type="term" value="F:oxidoreductase activity, acting on the CH-OH group of donors, NAD or NADP as acceptor"/>
    <property type="evidence" value="ECO:0007669"/>
    <property type="project" value="InterPro"/>
</dbReference>
<evidence type="ECO:0000259" key="6">
    <source>
        <dbReference type="Pfam" id="PF02826"/>
    </source>
</evidence>
<evidence type="ECO:0000256" key="1">
    <source>
        <dbReference type="ARBA" id="ARBA00005854"/>
    </source>
</evidence>
<keyword evidence="3" id="KW-0520">NAD</keyword>
<dbReference type="Pfam" id="PF00389">
    <property type="entry name" value="2-Hacid_dh"/>
    <property type="match status" value="1"/>
</dbReference>
<gene>
    <name evidence="7" type="ORF">MM59RIKEN_15710</name>
</gene>
<evidence type="ECO:0000313" key="7">
    <source>
        <dbReference type="EMBL" id="BCK84252.1"/>
    </source>
</evidence>
<dbReference type="InterPro" id="IPR006140">
    <property type="entry name" value="D-isomer_DH_NAD-bd"/>
</dbReference>
<dbReference type="PANTHER" id="PTHR43761:SF1">
    <property type="entry name" value="D-ISOMER SPECIFIC 2-HYDROXYACID DEHYDROGENASE CATALYTIC DOMAIN-CONTAINING PROTEIN-RELATED"/>
    <property type="match status" value="1"/>
</dbReference>
<comment type="similarity">
    <text evidence="1 4">Belongs to the D-isomer specific 2-hydroxyacid dehydrogenase family.</text>
</comment>
<evidence type="ECO:0000259" key="5">
    <source>
        <dbReference type="Pfam" id="PF00389"/>
    </source>
</evidence>
<dbReference type="SUPFAM" id="SSF52283">
    <property type="entry name" value="Formate/glycerate dehydrogenase catalytic domain-like"/>
    <property type="match status" value="1"/>
</dbReference>
<name>A0A810QDG8_9FIRM</name>
<dbReference type="CDD" id="cd05299">
    <property type="entry name" value="CtBP_dh"/>
    <property type="match status" value="1"/>
</dbReference>
<dbReference type="PANTHER" id="PTHR43761">
    <property type="entry name" value="D-ISOMER SPECIFIC 2-HYDROXYACID DEHYDROGENASE FAMILY PROTEIN (AFU_ORTHOLOGUE AFUA_1G13630)"/>
    <property type="match status" value="1"/>
</dbReference>
<dbReference type="GO" id="GO:0051287">
    <property type="term" value="F:NAD binding"/>
    <property type="evidence" value="ECO:0007669"/>
    <property type="project" value="InterPro"/>
</dbReference>
<feature type="domain" description="D-isomer specific 2-hydroxyacid dehydrogenase NAD-binding" evidence="6">
    <location>
        <begin position="112"/>
        <end position="285"/>
    </location>
</feature>
<keyword evidence="2 4" id="KW-0560">Oxidoreductase</keyword>
<dbReference type="InterPro" id="IPR043322">
    <property type="entry name" value="CtBP"/>
</dbReference>
<keyword evidence="8" id="KW-1185">Reference proteome</keyword>
<dbReference type="Proteomes" id="UP000679848">
    <property type="component" value="Chromosome"/>
</dbReference>
<dbReference type="PROSITE" id="PS00671">
    <property type="entry name" value="D_2_HYDROXYACID_DH_3"/>
    <property type="match status" value="1"/>
</dbReference>
<dbReference type="InterPro" id="IPR036291">
    <property type="entry name" value="NAD(P)-bd_dom_sf"/>
</dbReference>
<dbReference type="EMBL" id="AP023420">
    <property type="protein sequence ID" value="BCK84252.1"/>
    <property type="molecule type" value="Genomic_DNA"/>
</dbReference>
<dbReference type="KEGG" id="pfaa:MM59RIKEN_15710"/>
<feature type="domain" description="D-isomer specific 2-hydroxyacid dehydrogenase catalytic" evidence="5">
    <location>
        <begin position="17"/>
        <end position="317"/>
    </location>
</feature>
<evidence type="ECO:0000256" key="2">
    <source>
        <dbReference type="ARBA" id="ARBA00023002"/>
    </source>
</evidence>
<evidence type="ECO:0000256" key="4">
    <source>
        <dbReference type="RuleBase" id="RU003719"/>
    </source>
</evidence>
<accession>A0A810QDG8</accession>
<reference evidence="7" key="1">
    <citation type="submission" date="2020-09" db="EMBL/GenBank/DDBJ databases">
        <title>New species isolated from human feces.</title>
        <authorList>
            <person name="Kitahara M."/>
            <person name="Shigeno Y."/>
            <person name="Shime M."/>
            <person name="Matsumoto Y."/>
            <person name="Nakamura S."/>
            <person name="Motooka D."/>
            <person name="Fukuoka S."/>
            <person name="Nishikawa H."/>
            <person name="Benno Y."/>
        </authorList>
    </citation>
    <scope>NUCLEOTIDE SEQUENCE</scope>
    <source>
        <strain evidence="7">MM59</strain>
    </source>
</reference>
<sequence length="328" mass="36476">MKIHFVDQQWLGPETKKIEQEAFEKAGMEIEFHDWGTEDEIIAGAQDADAVMVVAVPMSRRVIEALPKLKFIGRCGIGYDSVDLDAATERGIPVCNVPDYCAYEVASQSFLLALTLKKHLLDFVARGRAGAYGQGEGHIVHRLSDQVFGQIGFGRIAREQAKMVRGMGMEILVYDPFLKEIQMDGIRLCSTLEEVLRNSDIVSINTVLNPGTYHMIGMKELKQMKKDSVIVNVSRGAIINTDDLLTALREGTIGGAGLDVIEGEPLPPKHPAHQIQNLIYTPHVAMYSEEAMIDLHHKLTRQALDVLSGKWTVNIVNPKVRDVKEFQT</sequence>
<organism evidence="7 8">
    <name type="scientific">Pusillibacter faecalis</name>
    <dbReference type="NCBI Taxonomy" id="2714358"/>
    <lineage>
        <taxon>Bacteria</taxon>
        <taxon>Bacillati</taxon>
        <taxon>Bacillota</taxon>
        <taxon>Clostridia</taxon>
        <taxon>Eubacteriales</taxon>
        <taxon>Oscillospiraceae</taxon>
        <taxon>Pusillibacter</taxon>
    </lineage>
</organism>
<dbReference type="Gene3D" id="3.40.50.720">
    <property type="entry name" value="NAD(P)-binding Rossmann-like Domain"/>
    <property type="match status" value="2"/>
</dbReference>
<protein>
    <submittedName>
        <fullName evidence="7">Dehydrogenase</fullName>
    </submittedName>
</protein>
<proteinExistence type="inferred from homology"/>
<evidence type="ECO:0000256" key="3">
    <source>
        <dbReference type="ARBA" id="ARBA00023027"/>
    </source>
</evidence>
<dbReference type="SUPFAM" id="SSF51735">
    <property type="entry name" value="NAD(P)-binding Rossmann-fold domains"/>
    <property type="match status" value="1"/>
</dbReference>
<dbReference type="GO" id="GO:0003714">
    <property type="term" value="F:transcription corepressor activity"/>
    <property type="evidence" value="ECO:0007669"/>
    <property type="project" value="InterPro"/>
</dbReference>
<dbReference type="InterPro" id="IPR029753">
    <property type="entry name" value="D-isomer_DH_CS"/>
</dbReference>
<dbReference type="InterPro" id="IPR050418">
    <property type="entry name" value="D-iso_2-hydroxyacid_DH_PdxB"/>
</dbReference>
<dbReference type="InterPro" id="IPR006139">
    <property type="entry name" value="D-isomer_2_OHA_DH_cat_dom"/>
</dbReference>
<dbReference type="Pfam" id="PF02826">
    <property type="entry name" value="2-Hacid_dh_C"/>
    <property type="match status" value="1"/>
</dbReference>
<evidence type="ECO:0000313" key="8">
    <source>
        <dbReference type="Proteomes" id="UP000679848"/>
    </source>
</evidence>
<dbReference type="RefSeq" id="WP_213543058.1">
    <property type="nucleotide sequence ID" value="NZ_AP023420.1"/>
</dbReference>
<dbReference type="AlphaFoldDB" id="A0A810QDG8"/>